<proteinExistence type="predicted"/>
<dbReference type="CDD" id="cd10170">
    <property type="entry name" value="ASKHA_NBD_HSP70"/>
    <property type="match status" value="1"/>
</dbReference>
<sequence length="623" mass="70017">MTPNDTIRAQFGYQGPSTILNPLKPSSGPYIVVRSLTKFGEKHHGPTRRLVLAFDVGTSQGSISYCILDPGDVPWIRNVYRYPAQEHVGGHLKVPSILYYDRNGIARAIGDEVLQESIMDEAEAEGWVKVEMWKAYLQPENVASRELTDMTLPPLPFGKTVTEILGDFLRYLFACATAYIHRTHNDVTTWMLCDTNFVITIHNGWDSRTAQFRQAVVLAGLVGKSPQDQQRVNFVTKGEAKTWFCLEIDAQKASLDQGVILIDAGKETVDLSTVYMCNNVIEDLLPLCRLHQGSTHVKKRAGIFLRDKLGASKYCAEDSIHSMTESFGKIALWRFSDSSEPLYVKFGTIRDNDTAFNIRSGQLKLKGTDVAALFEPSVGSIAGAIRELRKGTMKHISNVFLLGEFAASDWLFQSLNKVLEDDGLFVYRPDRYFSNSAANGAVAFYLDNIRAKTASFTYGIRCAITYDKDDPAHITRENTLISRPSGRASLVNVFSPVVTKGTRVPEYKEFRKEFIVESTPQSTFTIISTDVVYYHGENPNPRWIDLEPEKFKSLCTLKVDRSLIPRTVVPKQSVDDAPCYRQEFCLVLILGIGESKAQISWMENDSERRTPITLVLDHDIDEK</sequence>
<comment type="caution">
    <text evidence="1">The sequence shown here is derived from an EMBL/GenBank/DDBJ whole genome shotgun (WGS) entry which is preliminary data.</text>
</comment>
<dbReference type="GeneID" id="19201033"/>
<dbReference type="SUPFAM" id="SSF53067">
    <property type="entry name" value="Actin-like ATPase domain"/>
    <property type="match status" value="1"/>
</dbReference>
<protein>
    <recommendedName>
        <fullName evidence="3">Actin-like ATPase domain-containing protein</fullName>
    </recommendedName>
</protein>
<dbReference type="EMBL" id="JH711579">
    <property type="protein sequence ID" value="EIW80189.1"/>
    <property type="molecule type" value="Genomic_DNA"/>
</dbReference>
<accession>A0A5M3MLT4</accession>
<reference evidence="2" key="1">
    <citation type="journal article" date="2012" name="Science">
        <title>The Paleozoic origin of enzymatic lignin decomposition reconstructed from 31 fungal genomes.</title>
        <authorList>
            <person name="Floudas D."/>
            <person name="Binder M."/>
            <person name="Riley R."/>
            <person name="Barry K."/>
            <person name="Blanchette R.A."/>
            <person name="Henrissat B."/>
            <person name="Martinez A.T."/>
            <person name="Otillar R."/>
            <person name="Spatafora J.W."/>
            <person name="Yadav J.S."/>
            <person name="Aerts A."/>
            <person name="Benoit I."/>
            <person name="Boyd A."/>
            <person name="Carlson A."/>
            <person name="Copeland A."/>
            <person name="Coutinho P.M."/>
            <person name="de Vries R.P."/>
            <person name="Ferreira P."/>
            <person name="Findley K."/>
            <person name="Foster B."/>
            <person name="Gaskell J."/>
            <person name="Glotzer D."/>
            <person name="Gorecki P."/>
            <person name="Heitman J."/>
            <person name="Hesse C."/>
            <person name="Hori C."/>
            <person name="Igarashi K."/>
            <person name="Jurgens J.A."/>
            <person name="Kallen N."/>
            <person name="Kersten P."/>
            <person name="Kohler A."/>
            <person name="Kuees U."/>
            <person name="Kumar T.K.A."/>
            <person name="Kuo A."/>
            <person name="LaButti K."/>
            <person name="Larrondo L.F."/>
            <person name="Lindquist E."/>
            <person name="Ling A."/>
            <person name="Lombard V."/>
            <person name="Lucas S."/>
            <person name="Lundell T."/>
            <person name="Martin R."/>
            <person name="McLaughlin D.J."/>
            <person name="Morgenstern I."/>
            <person name="Morin E."/>
            <person name="Murat C."/>
            <person name="Nagy L.G."/>
            <person name="Nolan M."/>
            <person name="Ohm R.A."/>
            <person name="Patyshakuliyeva A."/>
            <person name="Rokas A."/>
            <person name="Ruiz-Duenas F.J."/>
            <person name="Sabat G."/>
            <person name="Salamov A."/>
            <person name="Samejima M."/>
            <person name="Schmutz J."/>
            <person name="Slot J.C."/>
            <person name="St John F."/>
            <person name="Stenlid J."/>
            <person name="Sun H."/>
            <person name="Sun S."/>
            <person name="Syed K."/>
            <person name="Tsang A."/>
            <person name="Wiebenga A."/>
            <person name="Young D."/>
            <person name="Pisabarro A."/>
            <person name="Eastwood D.C."/>
            <person name="Martin F."/>
            <person name="Cullen D."/>
            <person name="Grigoriev I.V."/>
            <person name="Hibbett D.S."/>
        </authorList>
    </citation>
    <scope>NUCLEOTIDE SEQUENCE [LARGE SCALE GENOMIC DNA]</scope>
    <source>
        <strain evidence="2">RWD-64-598 SS2</strain>
    </source>
</reference>
<dbReference type="KEGG" id="cput:CONPUDRAFT_137514"/>
<name>A0A5M3MLT4_CONPW</name>
<evidence type="ECO:0000313" key="1">
    <source>
        <dbReference type="EMBL" id="EIW80189.1"/>
    </source>
</evidence>
<dbReference type="InterPro" id="IPR043129">
    <property type="entry name" value="ATPase_NBD"/>
</dbReference>
<evidence type="ECO:0008006" key="3">
    <source>
        <dbReference type="Google" id="ProtNLM"/>
    </source>
</evidence>
<dbReference type="RefSeq" id="XP_007769198.1">
    <property type="nucleotide sequence ID" value="XM_007771008.1"/>
</dbReference>
<evidence type="ECO:0000313" key="2">
    <source>
        <dbReference type="Proteomes" id="UP000053558"/>
    </source>
</evidence>
<dbReference type="Gene3D" id="3.30.420.40">
    <property type="match status" value="1"/>
</dbReference>
<dbReference type="OrthoDB" id="2963168at2759"/>
<dbReference type="PANTHER" id="PTHR14187:SF5">
    <property type="entry name" value="HEAT SHOCK 70 KDA PROTEIN 12A"/>
    <property type="match status" value="1"/>
</dbReference>
<gene>
    <name evidence="1" type="ORF">CONPUDRAFT_137514</name>
</gene>
<dbReference type="PANTHER" id="PTHR14187">
    <property type="entry name" value="ALPHA KINASE/ELONGATION FACTOR 2 KINASE"/>
    <property type="match status" value="1"/>
</dbReference>
<organism evidence="1 2">
    <name type="scientific">Coniophora puteana (strain RWD-64-598)</name>
    <name type="common">Brown rot fungus</name>
    <dbReference type="NCBI Taxonomy" id="741705"/>
    <lineage>
        <taxon>Eukaryota</taxon>
        <taxon>Fungi</taxon>
        <taxon>Dikarya</taxon>
        <taxon>Basidiomycota</taxon>
        <taxon>Agaricomycotina</taxon>
        <taxon>Agaricomycetes</taxon>
        <taxon>Agaricomycetidae</taxon>
        <taxon>Boletales</taxon>
        <taxon>Coniophorineae</taxon>
        <taxon>Coniophoraceae</taxon>
        <taxon>Coniophora</taxon>
    </lineage>
</organism>
<keyword evidence="2" id="KW-1185">Reference proteome</keyword>
<dbReference type="Proteomes" id="UP000053558">
    <property type="component" value="Unassembled WGS sequence"/>
</dbReference>
<dbReference type="AlphaFoldDB" id="A0A5M3MLT4"/>